<dbReference type="GO" id="GO:0022857">
    <property type="term" value="F:transmembrane transporter activity"/>
    <property type="evidence" value="ECO:0007669"/>
    <property type="project" value="TreeGrafter"/>
</dbReference>
<dbReference type="AlphaFoldDB" id="A0A2U3ER56"/>
<feature type="transmembrane region" description="Helical" evidence="6">
    <location>
        <begin position="175"/>
        <end position="194"/>
    </location>
</feature>
<feature type="transmembrane region" description="Helical" evidence="6">
    <location>
        <begin position="7"/>
        <end position="26"/>
    </location>
</feature>
<feature type="transmembrane region" description="Helical" evidence="6">
    <location>
        <begin position="255"/>
        <end position="272"/>
    </location>
</feature>
<comment type="caution">
    <text evidence="7">The sequence shown here is derived from an EMBL/GenBank/DDBJ whole genome shotgun (WGS) entry which is preliminary data.</text>
</comment>
<evidence type="ECO:0000256" key="1">
    <source>
        <dbReference type="ARBA" id="ARBA00004141"/>
    </source>
</evidence>
<keyword evidence="4 6" id="KW-0472">Membrane</keyword>
<accession>A0A2U3ER56</accession>
<dbReference type="SUPFAM" id="SSF103473">
    <property type="entry name" value="MFS general substrate transporter"/>
    <property type="match status" value="1"/>
</dbReference>
<feature type="transmembrane region" description="Helical" evidence="6">
    <location>
        <begin position="143"/>
        <end position="163"/>
    </location>
</feature>
<evidence type="ECO:0000256" key="4">
    <source>
        <dbReference type="ARBA" id="ARBA00023136"/>
    </source>
</evidence>
<feature type="transmembrane region" description="Helical" evidence="6">
    <location>
        <begin position="46"/>
        <end position="65"/>
    </location>
</feature>
<organism evidence="7 8">
    <name type="scientific">Purpureocillium lilacinum</name>
    <name type="common">Paecilomyces lilacinus</name>
    <dbReference type="NCBI Taxonomy" id="33203"/>
    <lineage>
        <taxon>Eukaryota</taxon>
        <taxon>Fungi</taxon>
        <taxon>Dikarya</taxon>
        <taxon>Ascomycota</taxon>
        <taxon>Pezizomycotina</taxon>
        <taxon>Sordariomycetes</taxon>
        <taxon>Hypocreomycetidae</taxon>
        <taxon>Hypocreales</taxon>
        <taxon>Ophiocordycipitaceae</taxon>
        <taxon>Purpureocillium</taxon>
    </lineage>
</organism>
<reference evidence="7 8" key="1">
    <citation type="journal article" date="2016" name="Front. Microbiol.">
        <title>Genome and transcriptome sequences reveal the specific parasitism of the nematophagous Purpureocillium lilacinum 36-1.</title>
        <authorList>
            <person name="Xie J."/>
            <person name="Li S."/>
            <person name="Mo C."/>
            <person name="Xiao X."/>
            <person name="Peng D."/>
            <person name="Wang G."/>
            <person name="Xiao Y."/>
        </authorList>
    </citation>
    <scope>NUCLEOTIDE SEQUENCE [LARGE SCALE GENOMIC DNA]</scope>
    <source>
        <strain evidence="7 8">36-1</strain>
    </source>
</reference>
<proteinExistence type="predicted"/>
<feature type="transmembrane region" description="Helical" evidence="6">
    <location>
        <begin position="347"/>
        <end position="369"/>
    </location>
</feature>
<protein>
    <submittedName>
        <fullName evidence="7">Uncharacterized protein</fullName>
    </submittedName>
</protein>
<feature type="transmembrane region" description="Helical" evidence="6">
    <location>
        <begin position="100"/>
        <end position="123"/>
    </location>
</feature>
<keyword evidence="3 6" id="KW-1133">Transmembrane helix</keyword>
<feature type="transmembrane region" description="Helical" evidence="6">
    <location>
        <begin position="421"/>
        <end position="442"/>
    </location>
</feature>
<evidence type="ECO:0000313" key="8">
    <source>
        <dbReference type="Proteomes" id="UP000245956"/>
    </source>
</evidence>
<dbReference type="Gene3D" id="1.20.1250.20">
    <property type="entry name" value="MFS general substrate transporter like domains"/>
    <property type="match status" value="2"/>
</dbReference>
<feature type="compositionally biased region" description="Basic and acidic residues" evidence="5">
    <location>
        <begin position="451"/>
        <end position="466"/>
    </location>
</feature>
<name>A0A2U3ER56_PURLI</name>
<keyword evidence="2 6" id="KW-0812">Transmembrane</keyword>
<feature type="transmembrane region" description="Helical" evidence="6">
    <location>
        <begin position="214"/>
        <end position="235"/>
    </location>
</feature>
<feature type="region of interest" description="Disordered" evidence="5">
    <location>
        <begin position="451"/>
        <end position="482"/>
    </location>
</feature>
<dbReference type="Proteomes" id="UP000245956">
    <property type="component" value="Unassembled WGS sequence"/>
</dbReference>
<evidence type="ECO:0000256" key="6">
    <source>
        <dbReference type="SAM" id="Phobius"/>
    </source>
</evidence>
<sequence length="482" mass="51814">MELSSTWLYAITYTGAYLILFTVAMTQHVVTAMTPYITSGFSSHSLIPVTSQMAFIILGLVSLALSRLIDLWGMAEGFGLTVVVTVLGLLLMMFCQNVAMYTAAVVVYEIGYGGILYTLLVFVTDQAQPKYRPMAIALTKVPYIAMIGIVLACVGVTIFLLPFNLAATGLHGWKSASTISMITLGLVLLVLLVLYECYIAPQKFLPFELLRDRVVWGACLSVFGVQITLFCWFSYFTSQLQVVHNMTIGEAGYLANTNYVGTGVAAILTGIAMQHLGRARTTSLSALAIYTLSTGMMIQFTSSSSESALNGMIACQVLISLSSGIHAVSAYIGVLDGASPSTLSMRLALAYLSSMIGASIALAISGAIWTNVFPARLASNLADMGLSPEEETRIYSSLIVQLSYGPGTPIRNAIIRSYGEVFRTIMTAATALSVVSWVGAIMMRDITASERDAKERGPVSMHERESTLSPGTRSEVVKPAEK</sequence>
<dbReference type="GO" id="GO:0005886">
    <property type="term" value="C:plasma membrane"/>
    <property type="evidence" value="ECO:0007669"/>
    <property type="project" value="TreeGrafter"/>
</dbReference>
<feature type="transmembrane region" description="Helical" evidence="6">
    <location>
        <begin position="77"/>
        <end position="94"/>
    </location>
</feature>
<gene>
    <name evidence="7" type="ORF">PCL_04179</name>
</gene>
<evidence type="ECO:0000256" key="2">
    <source>
        <dbReference type="ARBA" id="ARBA00022692"/>
    </source>
</evidence>
<dbReference type="EMBL" id="LCWV01000001">
    <property type="protein sequence ID" value="PWI76985.1"/>
    <property type="molecule type" value="Genomic_DNA"/>
</dbReference>
<feature type="transmembrane region" description="Helical" evidence="6">
    <location>
        <begin position="284"/>
        <end position="302"/>
    </location>
</feature>
<dbReference type="PANTHER" id="PTHR23501:SF55">
    <property type="entry name" value="SIDEROPHORE IRON TRANSPORTER, PUTATIVE (AFU_ORTHOLOGUE AFUA_3G03440)-RELATED"/>
    <property type="match status" value="1"/>
</dbReference>
<feature type="transmembrane region" description="Helical" evidence="6">
    <location>
        <begin position="308"/>
        <end position="335"/>
    </location>
</feature>
<evidence type="ECO:0000256" key="3">
    <source>
        <dbReference type="ARBA" id="ARBA00022989"/>
    </source>
</evidence>
<dbReference type="InterPro" id="IPR036259">
    <property type="entry name" value="MFS_trans_sf"/>
</dbReference>
<dbReference type="PANTHER" id="PTHR23501">
    <property type="entry name" value="MAJOR FACILITATOR SUPERFAMILY"/>
    <property type="match status" value="1"/>
</dbReference>
<evidence type="ECO:0000313" key="7">
    <source>
        <dbReference type="EMBL" id="PWI76985.1"/>
    </source>
</evidence>
<comment type="subcellular location">
    <subcellularLocation>
        <location evidence="1">Membrane</location>
        <topology evidence="1">Multi-pass membrane protein</topology>
    </subcellularLocation>
</comment>
<evidence type="ECO:0000256" key="5">
    <source>
        <dbReference type="SAM" id="MobiDB-lite"/>
    </source>
</evidence>